<proteinExistence type="predicted"/>
<evidence type="ECO:0008006" key="3">
    <source>
        <dbReference type="Google" id="ProtNLM"/>
    </source>
</evidence>
<dbReference type="EMBL" id="MT141445">
    <property type="protein sequence ID" value="QJA61572.1"/>
    <property type="molecule type" value="Genomic_DNA"/>
</dbReference>
<dbReference type="AlphaFoldDB" id="A0A6M3IY75"/>
<name>A0A6M3IY75_9ZZZZ</name>
<organism evidence="1">
    <name type="scientific">viral metagenome</name>
    <dbReference type="NCBI Taxonomy" id="1070528"/>
    <lineage>
        <taxon>unclassified sequences</taxon>
        <taxon>metagenomes</taxon>
        <taxon>organismal metagenomes</taxon>
    </lineage>
</organism>
<dbReference type="EMBL" id="MT142274">
    <property type="protein sequence ID" value="QJA77283.1"/>
    <property type="molecule type" value="Genomic_DNA"/>
</dbReference>
<evidence type="ECO:0000313" key="1">
    <source>
        <dbReference type="EMBL" id="QJA61572.1"/>
    </source>
</evidence>
<protein>
    <recommendedName>
        <fullName evidence="3">DUF2934 domain-containing protein</fullName>
    </recommendedName>
</protein>
<reference evidence="1" key="1">
    <citation type="submission" date="2020-03" db="EMBL/GenBank/DDBJ databases">
        <title>The deep terrestrial virosphere.</title>
        <authorList>
            <person name="Holmfeldt K."/>
            <person name="Nilsson E."/>
            <person name="Simone D."/>
            <person name="Lopez-Fernandez M."/>
            <person name="Wu X."/>
            <person name="de Brujin I."/>
            <person name="Lundin D."/>
            <person name="Andersson A."/>
            <person name="Bertilsson S."/>
            <person name="Dopson M."/>
        </authorList>
    </citation>
    <scope>NUCLEOTIDE SEQUENCE</scope>
    <source>
        <strain evidence="2">MM415A01336</strain>
        <strain evidence="1">MM415B00921</strain>
    </source>
</reference>
<accession>A0A6M3IY75</accession>
<gene>
    <name evidence="2" type="ORF">MM415A01336_0007</name>
    <name evidence="1" type="ORF">MM415B00921_0025</name>
</gene>
<sequence>MDKDTREDEIRRFAFHVWKTRVEKGDPRANDATENWFIAEHAVCVSCKEMDGIQRLGLGKK</sequence>
<evidence type="ECO:0000313" key="2">
    <source>
        <dbReference type="EMBL" id="QJA77283.1"/>
    </source>
</evidence>